<keyword evidence="10" id="KW-1185">Reference proteome</keyword>
<dbReference type="OrthoDB" id="4070686at2759"/>
<organism evidence="9 10">
    <name type="scientific">Zygotorulaspora mrakii</name>
    <name type="common">Zygosaccharomyces mrakii</name>
    <dbReference type="NCBI Taxonomy" id="42260"/>
    <lineage>
        <taxon>Eukaryota</taxon>
        <taxon>Fungi</taxon>
        <taxon>Dikarya</taxon>
        <taxon>Ascomycota</taxon>
        <taxon>Saccharomycotina</taxon>
        <taxon>Saccharomycetes</taxon>
        <taxon>Saccharomycetales</taxon>
        <taxon>Saccharomycetaceae</taxon>
        <taxon>Zygotorulaspora</taxon>
    </lineage>
</organism>
<evidence type="ECO:0000313" key="10">
    <source>
        <dbReference type="Proteomes" id="UP000509704"/>
    </source>
</evidence>
<proteinExistence type="predicted"/>
<name>A0A7H9B165_ZYGMR</name>
<feature type="compositionally biased region" description="Basic and acidic residues" evidence="7">
    <location>
        <begin position="71"/>
        <end position="81"/>
    </location>
</feature>
<evidence type="ECO:0000256" key="1">
    <source>
        <dbReference type="ARBA" id="ARBA00004123"/>
    </source>
</evidence>
<dbReference type="CDD" id="cd14267">
    <property type="entry name" value="Rif1_CTD_C-II_like"/>
    <property type="match status" value="1"/>
</dbReference>
<dbReference type="GO" id="GO:0000723">
    <property type="term" value="P:telomere maintenance"/>
    <property type="evidence" value="ECO:0007669"/>
    <property type="project" value="TreeGrafter"/>
</dbReference>
<dbReference type="PANTHER" id="PTHR22928:SF3">
    <property type="entry name" value="TELOMERE-ASSOCIATED PROTEIN RIF1"/>
    <property type="match status" value="1"/>
</dbReference>
<gene>
    <name evidence="9" type="ORF">HG535_0C04780</name>
</gene>
<dbReference type="Proteomes" id="UP000509704">
    <property type="component" value="Chromosome 3"/>
</dbReference>
<dbReference type="GO" id="GO:0140445">
    <property type="term" value="C:chromosome, telomeric repeat region"/>
    <property type="evidence" value="ECO:0007669"/>
    <property type="project" value="TreeGrafter"/>
</dbReference>
<feature type="compositionally biased region" description="Low complexity" evidence="7">
    <location>
        <begin position="128"/>
        <end position="142"/>
    </location>
</feature>
<evidence type="ECO:0000256" key="2">
    <source>
        <dbReference type="ARBA" id="ARBA00004574"/>
    </source>
</evidence>
<evidence type="ECO:0000256" key="5">
    <source>
        <dbReference type="ARBA" id="ARBA00023242"/>
    </source>
</evidence>
<dbReference type="Gene3D" id="6.10.140.1760">
    <property type="match status" value="1"/>
</dbReference>
<comment type="subcellular location">
    <subcellularLocation>
        <location evidence="2">Chromosome</location>
        <location evidence="2">Telomere</location>
    </subcellularLocation>
    <subcellularLocation>
        <location evidence="1">Nucleus</location>
    </subcellularLocation>
</comment>
<evidence type="ECO:0000256" key="4">
    <source>
        <dbReference type="ARBA" id="ARBA00022895"/>
    </source>
</evidence>
<dbReference type="EMBL" id="CP058606">
    <property type="protein sequence ID" value="QLG72124.1"/>
    <property type="molecule type" value="Genomic_DNA"/>
</dbReference>
<evidence type="ECO:0000256" key="3">
    <source>
        <dbReference type="ARBA" id="ARBA00022454"/>
    </source>
</evidence>
<feature type="region of interest" description="Disordered" evidence="7">
    <location>
        <begin position="28"/>
        <end position="146"/>
    </location>
</feature>
<dbReference type="GeneID" id="59235822"/>
<feature type="domain" description="Telomere-associated protein Rif1 N-terminal" evidence="8">
    <location>
        <begin position="229"/>
        <end position="636"/>
    </location>
</feature>
<keyword evidence="3" id="KW-0158">Chromosome</keyword>
<reference evidence="9 10" key="1">
    <citation type="submission" date="2020-07" db="EMBL/GenBank/DDBJ databases">
        <title>The yeast mating-type switching endonuclease HO is a domesticated member of an unorthodox homing genetic element family.</title>
        <authorList>
            <person name="Coughlan A.Y."/>
            <person name="Lombardi L."/>
            <person name="Braun-Galleani S."/>
            <person name="Martos A.R."/>
            <person name="Galeote V."/>
            <person name="Bigey F."/>
            <person name="Dequin S."/>
            <person name="Byrne K.P."/>
            <person name="Wolfe K.H."/>
        </authorList>
    </citation>
    <scope>NUCLEOTIDE SEQUENCE [LARGE SCALE GENOMIC DNA]</scope>
    <source>
        <strain evidence="9 10">NRRL Y-6702</strain>
    </source>
</reference>
<dbReference type="Pfam" id="PF12231">
    <property type="entry name" value="Rif1_N"/>
    <property type="match status" value="1"/>
</dbReference>
<dbReference type="RefSeq" id="XP_037143852.1">
    <property type="nucleotide sequence ID" value="XM_037287957.1"/>
</dbReference>
<dbReference type="KEGG" id="zmk:HG535_0C04780"/>
<dbReference type="InterPro" id="IPR022031">
    <property type="entry name" value="Rif1_N"/>
</dbReference>
<evidence type="ECO:0000259" key="8">
    <source>
        <dbReference type="Pfam" id="PF12231"/>
    </source>
</evidence>
<dbReference type="PANTHER" id="PTHR22928">
    <property type="entry name" value="TELOMERE-ASSOCIATED PROTEIN RIF1"/>
    <property type="match status" value="1"/>
</dbReference>
<evidence type="ECO:0000256" key="7">
    <source>
        <dbReference type="SAM" id="MobiDB-lite"/>
    </source>
</evidence>
<keyword evidence="6" id="KW-0131">Cell cycle</keyword>
<keyword evidence="5" id="KW-0539">Nucleus</keyword>
<protein>
    <recommendedName>
        <fullName evidence="8">Telomere-associated protein Rif1 N-terminal domain-containing protein</fullName>
    </recommendedName>
</protein>
<evidence type="ECO:0000256" key="6">
    <source>
        <dbReference type="ARBA" id="ARBA00023306"/>
    </source>
</evidence>
<dbReference type="GO" id="GO:0005634">
    <property type="term" value="C:nucleus"/>
    <property type="evidence" value="ECO:0007669"/>
    <property type="project" value="UniProtKB-SubCell"/>
</dbReference>
<evidence type="ECO:0000313" key="9">
    <source>
        <dbReference type="EMBL" id="QLG72124.1"/>
    </source>
</evidence>
<keyword evidence="4" id="KW-0779">Telomere</keyword>
<feature type="compositionally biased region" description="Polar residues" evidence="7">
    <location>
        <begin position="102"/>
        <end position="111"/>
    </location>
</feature>
<sequence length="1593" mass="181889">MMNNSSKLSPPGNKLRAIDMLDQHINRRSLTKHRSSVPPSSIPWLHTKLPAPSKSLPIDNSDATSPTPKRRNQDNVKENAQKRLKSTRSSACDLDFTREDNSYGSPTTKSVAFSDKIESSPTQRDLRSSPIPSSASKPSKSILRNNNEIRKTVSDLSWDRSPFKISPSKNGSAIVGLPEIDPRTIEYWRSGEIHGLLDANNTGEFRRLITGGLELLEQSAGQFETRSFEIYATFNNILISSTAKSGHDVSEQNFKVISELLGKITSICIPQLISEQRKLLSKKSKKDPFVSRIYVQVVRFFGFILSNFKIIKYLNKKPQLQQKLKEFYDISKDALSHRNSNKVILAAHISVLASERFGIYFLEKDEVANILFAVIDSKDIQSTNLICEKLMLVKSFIVKYPQVMIESLKRWLIVEVFPRIIIDDEVHSLKILVTATAVLLELLKKSINISHVNAQIYEYVEFGRIKEFIPEALASKIFKDVEIDSETTTFGDLLLQKIEYLILVKKEYKLAMDIWLSIMGLICHKPEHLLKKERQEKNRWLSMNRLCFDSNDDVAKRVSLKAWRVLTYQICTYTAQASSDFHPECLSLLKLPFEYSKDYHSNPSIRDGLLFHLFGIIYTTGFFLSNNESYFRLIWDGLISPIFFDYIFVSKSNQLKSRAVRCLCKLLEKSNQVQAVSGSRNSNSVKVISSAGIDLNEILALPPKIIESHFDIIKTLVFSAIKRNHSDVSVNADIYIYLLHHLPESSTDYANLKAFIEILLEIINGEGRSESKTDLLCKLSGALSHAFYKVLFCEDGGFEDYSADVLSTILSNDDARIRVLKEMISINKEIISSVCIVNKFLKTGHGCYKIYASNWISSTIFHSTVTEKEFHLLLEILKIVPTRPVIESVLHCSIIRGFELKIRDFLDPSTSEDETIYHYAKVIFSKQYRKFENEMASFLQAALPSRESVFVDLFPLLVQHNFHNVVKSIIHENPSFFRHVFDECKSFISLILPKEDMRFILIHSVAESESVRLAVLRWCVDNKEFTMLFDGSAHWEKMLFTENPPNDVSQERIVLIANLLEQLYEQSLWKPLSTLVELCLDNEISHCVIDLFSRVGINELMHLEPSAIAFMANKCGCLNSSLIGLIKESYKQSPIYHNCQLTQHLLLFEKFQIFSLCKAELMAFFMQRSSNLVYEDLRVVDCTFKMFLDIVQAHSKKMLIDFLKSFLVLLPTAPTPYLLWLARSFIDQINRDYESFKPLLGFEKMWLLLQKLASDISGDKDNHLELSKFNAVTGNSNEQSKLLDNDIQIFSTLPSNPITKEMDEIRNPILDSPTSRTDLDVYQQSRYRTKVVHECEVKARSPLIQSLIGTGEDCLKEEDPTAFRHFDEIEDEEHCREKYKKNISLSQTKNMLAKESSSPDSLCKHVKSEKSLGEGDVNVVTQESKRILSLVPSDDKDPNLLCSAKLKKNDNELGNAQSTTEDPDASVMGEIRFPIFKYSNIKNEMSVKSKKNRKLVISGNVEDLVDSFSHALSPDITDHELSVQPEDSEKNLARGDTNSSLRLHFPSKKVRRLIYRLRGFSAGDISSISMAEKRNMRVELLDFMMQLEHDSSS</sequence>
<accession>A0A7H9B165</accession>